<evidence type="ECO:0000256" key="5">
    <source>
        <dbReference type="ARBA" id="ARBA00022844"/>
    </source>
</evidence>
<dbReference type="Proteomes" id="UP000201505">
    <property type="component" value="Segment"/>
</dbReference>
<keyword evidence="6" id="KW-0426">Late protein</keyword>
<keyword evidence="7" id="KW-0238">DNA-binding</keyword>
<dbReference type="KEGG" id="vg:33350056"/>
<dbReference type="Pfam" id="PF03228">
    <property type="entry name" value="Adeno_VII"/>
    <property type="match status" value="1"/>
</dbReference>
<dbReference type="EMBL" id="KY427939">
    <property type="protein sequence ID" value="ARE31885.1"/>
    <property type="molecule type" value="Genomic_DNA"/>
</dbReference>
<dbReference type="GO" id="GO:0043657">
    <property type="term" value="C:host cell"/>
    <property type="evidence" value="ECO:0007669"/>
    <property type="project" value="GOC"/>
</dbReference>
<keyword evidence="4" id="KW-1048">Host nucleus</keyword>
<keyword evidence="11" id="KW-1185">Reference proteome</keyword>
<evidence type="ECO:0000313" key="11">
    <source>
        <dbReference type="Proteomes" id="UP000201505"/>
    </source>
</evidence>
<proteinExistence type="inferred from homology"/>
<evidence type="ECO:0000313" key="10">
    <source>
        <dbReference type="EMBL" id="ARE31885.1"/>
    </source>
</evidence>
<feature type="compositionally biased region" description="Basic residues" evidence="9">
    <location>
        <begin position="96"/>
        <end position="110"/>
    </location>
</feature>
<reference evidence="10 11" key="1">
    <citation type="journal article" date="2017" name="Arch. Virol.">
        <title>A red squirrel associated adenovirus identified by a combined microarray and deep sequencing approach.</title>
        <authorList>
            <person name="Abendroth B."/>
            <person name="Hoper D."/>
            <person name="Ulrich R.G."/>
            <person name="Larres G."/>
            <person name="Beer M."/>
        </authorList>
    </citation>
    <scope>NUCLEOTIDE SEQUENCE [LARGE SCALE GENOMIC DNA]</scope>
    <source>
        <strain evidence="10 11">DE/2013/Sciurus vulgaris/2013Pa405-00252</strain>
    </source>
</reference>
<keyword evidence="8" id="KW-1160">Virus entry into host cell</keyword>
<accession>A0A220A474</accession>
<evidence type="ECO:0000256" key="3">
    <source>
        <dbReference type="ARBA" id="ARBA00022553"/>
    </source>
</evidence>
<sequence>MAVLISPSNNSGWGLGMKSMYGGAKSWTESHPVMVRKHFRARWGSKSGRKVVTTTTVDDAIEAVVRRARRGKRRRGRGRRIPSASTSFLSRALQRIQRRRRARTRRTRRL</sequence>
<dbReference type="RefSeq" id="YP_009389495.1">
    <property type="nucleotide sequence ID" value="NC_035207.1"/>
</dbReference>
<dbReference type="GO" id="GO:0075732">
    <property type="term" value="P:viral penetration into host nucleus"/>
    <property type="evidence" value="ECO:0007669"/>
    <property type="project" value="UniProtKB-KW"/>
</dbReference>
<dbReference type="GeneID" id="33350056"/>
<keyword evidence="5" id="KW-0946">Virion</keyword>
<evidence type="ECO:0000256" key="9">
    <source>
        <dbReference type="SAM" id="MobiDB-lite"/>
    </source>
</evidence>
<evidence type="ECO:0000256" key="2">
    <source>
        <dbReference type="ARBA" id="ARBA00022524"/>
    </source>
</evidence>
<organism evidence="10 11">
    <name type="scientific">red squirrel adenovirus 1</name>
    <dbReference type="NCBI Taxonomy" id="2773314"/>
    <lineage>
        <taxon>Viruses</taxon>
        <taxon>Varidnaviria</taxon>
        <taxon>Bamfordvirae</taxon>
        <taxon>Preplasmiviricota</taxon>
        <taxon>Polisuviricotina</taxon>
        <taxon>Pharingeaviricetes</taxon>
        <taxon>Rowavirales</taxon>
        <taxon>Adenoviridae</taxon>
        <taxon>Mastadenovirus</taxon>
        <taxon>Mastadenovirus sciuri</taxon>
        <taxon>Squirrel mastadenovirus A</taxon>
    </lineage>
</organism>
<feature type="compositionally biased region" description="Basic residues" evidence="9">
    <location>
        <begin position="68"/>
        <end position="80"/>
    </location>
</feature>
<dbReference type="GO" id="GO:0046718">
    <property type="term" value="P:symbiont entry into host cell"/>
    <property type="evidence" value="ECO:0007669"/>
    <property type="project" value="UniProtKB-KW"/>
</dbReference>
<keyword evidence="3" id="KW-0597">Phosphoprotein</keyword>
<evidence type="ECO:0000256" key="4">
    <source>
        <dbReference type="ARBA" id="ARBA00022562"/>
    </source>
</evidence>
<name>A0A220A474_9ADEN</name>
<feature type="region of interest" description="Disordered" evidence="9">
    <location>
        <begin position="68"/>
        <end position="110"/>
    </location>
</feature>
<evidence type="ECO:0000256" key="8">
    <source>
        <dbReference type="ARBA" id="ARBA00023296"/>
    </source>
</evidence>
<protein>
    <submittedName>
        <fullName evidence="10">PVII</fullName>
    </submittedName>
</protein>
<keyword evidence="2" id="KW-1163">Viral penetration into host nucleus</keyword>
<dbReference type="InterPro" id="IPR004912">
    <property type="entry name" value="Adeno_VII"/>
</dbReference>
<evidence type="ECO:0000256" key="1">
    <source>
        <dbReference type="ARBA" id="ARBA00005746"/>
    </source>
</evidence>
<evidence type="ECO:0000256" key="6">
    <source>
        <dbReference type="ARBA" id="ARBA00022921"/>
    </source>
</evidence>
<evidence type="ECO:0000256" key="7">
    <source>
        <dbReference type="ARBA" id="ARBA00023125"/>
    </source>
</evidence>
<dbReference type="GO" id="GO:0019028">
    <property type="term" value="C:viral capsid"/>
    <property type="evidence" value="ECO:0007669"/>
    <property type="project" value="InterPro"/>
</dbReference>
<dbReference type="GO" id="GO:0003677">
    <property type="term" value="F:DNA binding"/>
    <property type="evidence" value="ECO:0007669"/>
    <property type="project" value="UniProtKB-KW"/>
</dbReference>
<comment type="similarity">
    <text evidence="1">Belongs to the adenoviridae histone-like nucleoprotein family.</text>
</comment>